<keyword evidence="1" id="KW-1133">Transmembrane helix</keyword>
<evidence type="ECO:0000313" key="3">
    <source>
        <dbReference type="Proteomes" id="UP000006072"/>
    </source>
</evidence>
<gene>
    <name evidence="2" type="ORF">MVAC_14173</name>
</gene>
<feature type="transmembrane region" description="Helical" evidence="1">
    <location>
        <begin position="71"/>
        <end position="88"/>
    </location>
</feature>
<evidence type="ECO:0000256" key="1">
    <source>
        <dbReference type="SAM" id="Phobius"/>
    </source>
</evidence>
<organism evidence="2 3">
    <name type="scientific">Mycolicibacterium vaccae ATCC 25954</name>
    <dbReference type="NCBI Taxonomy" id="1194972"/>
    <lineage>
        <taxon>Bacteria</taxon>
        <taxon>Bacillati</taxon>
        <taxon>Actinomycetota</taxon>
        <taxon>Actinomycetes</taxon>
        <taxon>Mycobacteriales</taxon>
        <taxon>Mycobacteriaceae</taxon>
        <taxon>Mycolicibacterium</taxon>
    </lineage>
</organism>
<proteinExistence type="predicted"/>
<sequence>MGESYDVWQLSESWRIRFAYFQTYGPVRSNREGRQAYCALSLWDRQRISWNVFALLFGPAYFVAKGMWRKGVTFLLLACVLSVAVVAVDPGATPVRAVVLVVPVLSMATANYAYYLHVVEDSRSWNPWEGRFGRR</sequence>
<dbReference type="RefSeq" id="WP_003930214.1">
    <property type="nucleotide sequence ID" value="NZ_JH814689.1"/>
</dbReference>
<dbReference type="eggNOG" id="ENOG5031C50">
    <property type="taxonomic scope" value="Bacteria"/>
</dbReference>
<keyword evidence="3" id="KW-1185">Reference proteome</keyword>
<evidence type="ECO:0008006" key="4">
    <source>
        <dbReference type="Google" id="ProtNLM"/>
    </source>
</evidence>
<keyword evidence="1" id="KW-0472">Membrane</keyword>
<accession>K0VCS6</accession>
<dbReference type="Pfam" id="PF10947">
    <property type="entry name" value="DUF2628"/>
    <property type="match status" value="1"/>
</dbReference>
<dbReference type="InterPro" id="IPR024399">
    <property type="entry name" value="DUF2628"/>
</dbReference>
<dbReference type="EMBL" id="ALQA01000027">
    <property type="protein sequence ID" value="EJZ08869.1"/>
    <property type="molecule type" value="Genomic_DNA"/>
</dbReference>
<dbReference type="PATRIC" id="fig|1194972.3.peg.2829"/>
<dbReference type="Proteomes" id="UP000006072">
    <property type="component" value="Unassembled WGS sequence"/>
</dbReference>
<evidence type="ECO:0000313" key="2">
    <source>
        <dbReference type="EMBL" id="EJZ08869.1"/>
    </source>
</evidence>
<feature type="transmembrane region" description="Helical" evidence="1">
    <location>
        <begin position="48"/>
        <end position="64"/>
    </location>
</feature>
<dbReference type="HOGENOM" id="CLU_137392_1_0_11"/>
<keyword evidence="1" id="KW-0812">Transmembrane</keyword>
<protein>
    <recommendedName>
        <fullName evidence="4">DUF2628 domain-containing protein</fullName>
    </recommendedName>
</protein>
<reference evidence="2 3" key="1">
    <citation type="journal article" date="2012" name="J. Bacteriol.">
        <title>Complete Genome Sequence of Mycobacterium vaccae Type Strain ATCC 25954.</title>
        <authorList>
            <person name="Ho Y.S."/>
            <person name="Adroub S.A."/>
            <person name="Abadi M."/>
            <person name="Al Alwan B."/>
            <person name="Alkhateeb R."/>
            <person name="Gao G."/>
            <person name="Ragab A."/>
            <person name="Ali S."/>
            <person name="van Soolingen D."/>
            <person name="Bitter W."/>
            <person name="Pain A."/>
            <person name="Abdallah A.M."/>
        </authorList>
    </citation>
    <scope>NUCLEOTIDE SEQUENCE [LARGE SCALE GENOMIC DNA]</scope>
    <source>
        <strain evidence="2 3">ATCC 25954</strain>
    </source>
</reference>
<dbReference type="AlphaFoldDB" id="K0VCS6"/>
<feature type="transmembrane region" description="Helical" evidence="1">
    <location>
        <begin position="94"/>
        <end position="115"/>
    </location>
</feature>
<comment type="caution">
    <text evidence="2">The sequence shown here is derived from an EMBL/GenBank/DDBJ whole genome shotgun (WGS) entry which is preliminary data.</text>
</comment>
<name>K0VCS6_MYCVA</name>